<feature type="region of interest" description="Disordered" evidence="1">
    <location>
        <begin position="1"/>
        <end position="64"/>
    </location>
</feature>
<reference evidence="3" key="1">
    <citation type="journal article" date="2022" name="ISME J.">
        <title>Genetic and phylogenetic analysis of dissimilatory iodate-reducing bacteria identifies potential niches across the world's oceans.</title>
        <authorList>
            <person name="Reyes-Umana V."/>
            <person name="Henning Z."/>
            <person name="Lee K."/>
            <person name="Barnum T.P."/>
            <person name="Coates J.D."/>
        </authorList>
    </citation>
    <scope>NUCLEOTIDE SEQUENCE [LARGE SCALE GENOMIC DNA]</scope>
    <source>
        <strain evidence="3">IR12</strain>
    </source>
</reference>
<organism evidence="2 3">
    <name type="scientific">Denitromonas iodatirespirans</name>
    <dbReference type="NCBI Taxonomy" id="2795389"/>
    <lineage>
        <taxon>Bacteria</taxon>
        <taxon>Pseudomonadati</taxon>
        <taxon>Pseudomonadota</taxon>
        <taxon>Betaproteobacteria</taxon>
        <taxon>Rhodocyclales</taxon>
        <taxon>Zoogloeaceae</taxon>
        <taxon>Denitromonas</taxon>
    </lineage>
</organism>
<protein>
    <submittedName>
        <fullName evidence="2">DUF3306 domain-containing protein</fullName>
    </submittedName>
</protein>
<dbReference type="InterPro" id="IPR021735">
    <property type="entry name" value="DUF3306"/>
</dbReference>
<dbReference type="Pfam" id="PF11748">
    <property type="entry name" value="DUF3306"/>
    <property type="match status" value="1"/>
</dbReference>
<feature type="compositionally biased region" description="Low complexity" evidence="1">
    <location>
        <begin position="148"/>
        <end position="171"/>
    </location>
</feature>
<dbReference type="AlphaFoldDB" id="A0A944D8J6"/>
<proteinExistence type="predicted"/>
<name>A0A944D8J6_DENI1</name>
<dbReference type="RefSeq" id="WP_214359662.1">
    <property type="nucleotide sequence ID" value="NZ_JAEKFT010000002.1"/>
</dbReference>
<keyword evidence="3" id="KW-1185">Reference proteome</keyword>
<dbReference type="EMBL" id="JAEKFT010000002">
    <property type="protein sequence ID" value="MBT0959897.1"/>
    <property type="molecule type" value="Genomic_DNA"/>
</dbReference>
<feature type="region of interest" description="Disordered" evidence="1">
    <location>
        <begin position="134"/>
        <end position="183"/>
    </location>
</feature>
<evidence type="ECO:0000313" key="2">
    <source>
        <dbReference type="EMBL" id="MBT0959897.1"/>
    </source>
</evidence>
<evidence type="ECO:0000313" key="3">
    <source>
        <dbReference type="Proteomes" id="UP000694660"/>
    </source>
</evidence>
<gene>
    <name evidence="2" type="ORF">I8J34_01815</name>
</gene>
<dbReference type="Proteomes" id="UP000694660">
    <property type="component" value="Unassembled WGS sequence"/>
</dbReference>
<sequence>MSASDTEPVRPTAAGTEEGGFLRRWSQRKQAAARGDTLPEPVAAPVPPPPADERETPPLPDPAGLTLADDFRGFLRPKVPAALKRQALTQLFSQAHFNQVDGLDVYMDDYNLVPDLNDADRGLLRHARAVLDPTPSETLAERDRARAADALAAADDAAPAQDEAGDDTAPAPDDDPAPDAPSA</sequence>
<evidence type="ECO:0000256" key="1">
    <source>
        <dbReference type="SAM" id="MobiDB-lite"/>
    </source>
</evidence>
<accession>A0A944D8J6</accession>
<comment type="caution">
    <text evidence="2">The sequence shown here is derived from an EMBL/GenBank/DDBJ whole genome shotgun (WGS) entry which is preliminary data.</text>
</comment>